<keyword evidence="1" id="KW-1133">Transmembrane helix</keyword>
<dbReference type="Proteomes" id="UP000094969">
    <property type="component" value="Chromosome"/>
</dbReference>
<dbReference type="KEGG" id="bvv:BHK69_18975"/>
<evidence type="ECO:0000313" key="3">
    <source>
        <dbReference type="Proteomes" id="UP000094969"/>
    </source>
</evidence>
<evidence type="ECO:0000256" key="1">
    <source>
        <dbReference type="SAM" id="Phobius"/>
    </source>
</evidence>
<keyword evidence="1" id="KW-0472">Membrane</keyword>
<dbReference type="RefSeq" id="WP_069691456.1">
    <property type="nucleotide sequence ID" value="NZ_CP017147.1"/>
</dbReference>
<keyword evidence="1" id="KW-0812">Transmembrane</keyword>
<dbReference type="AlphaFoldDB" id="A0A1D7U4D8"/>
<accession>A0A1D7U4D8</accession>
<dbReference type="STRING" id="1526658.BHK69_18975"/>
<proteinExistence type="predicted"/>
<sequence>MIMATGLRKFALTAHVVFSVGLLGAVAGFLALAVAGLNSEDAQMVRAAYLAMELTARFVIVPLIFASLLTGLVQSLGTTWGLLRHYWVLVKLLVTVIVTIVLLLQMEQISYVAGVAAVTILSSADLSGARKSLVIHAAGGLLVLLVPVALSLYKPRGMTRHGWRKQYEQRPVSQPETQ</sequence>
<feature type="transmembrane region" description="Helical" evidence="1">
    <location>
        <begin position="47"/>
        <end position="73"/>
    </location>
</feature>
<dbReference type="EMBL" id="CP017147">
    <property type="protein sequence ID" value="AOO82246.1"/>
    <property type="molecule type" value="Genomic_DNA"/>
</dbReference>
<dbReference type="OrthoDB" id="8082651at2"/>
<evidence type="ECO:0000313" key="2">
    <source>
        <dbReference type="EMBL" id="AOO82246.1"/>
    </source>
</evidence>
<protein>
    <recommendedName>
        <fullName evidence="4">DUF2269 domain-containing protein</fullName>
    </recommendedName>
</protein>
<keyword evidence="3" id="KW-1185">Reference proteome</keyword>
<evidence type="ECO:0008006" key="4">
    <source>
        <dbReference type="Google" id="ProtNLM"/>
    </source>
</evidence>
<feature type="transmembrane region" description="Helical" evidence="1">
    <location>
        <begin position="109"/>
        <end position="127"/>
    </location>
</feature>
<feature type="transmembrane region" description="Helical" evidence="1">
    <location>
        <begin position="12"/>
        <end position="35"/>
    </location>
</feature>
<organism evidence="2 3">
    <name type="scientific">Bosea vaviloviae</name>
    <dbReference type="NCBI Taxonomy" id="1526658"/>
    <lineage>
        <taxon>Bacteria</taxon>
        <taxon>Pseudomonadati</taxon>
        <taxon>Pseudomonadota</taxon>
        <taxon>Alphaproteobacteria</taxon>
        <taxon>Hyphomicrobiales</taxon>
        <taxon>Boseaceae</taxon>
        <taxon>Bosea</taxon>
    </lineage>
</organism>
<feature type="transmembrane region" description="Helical" evidence="1">
    <location>
        <begin position="85"/>
        <end position="104"/>
    </location>
</feature>
<feature type="transmembrane region" description="Helical" evidence="1">
    <location>
        <begin position="133"/>
        <end position="153"/>
    </location>
</feature>
<reference evidence="2 3" key="1">
    <citation type="journal article" date="2015" name="Antonie Van Leeuwenhoek">
        <title>Bosea vaviloviae sp. nov., a new species of slow-growing rhizobia isolated from nodules of the relict species Vavilovia formosa (Stev.) Fed.</title>
        <authorList>
            <person name="Safronova V.I."/>
            <person name="Kuznetsova I.G."/>
            <person name="Sazanova A.L."/>
            <person name="Kimeklis A.K."/>
            <person name="Belimov A.A."/>
            <person name="Andronov E.E."/>
            <person name="Pinaev A.G."/>
            <person name="Chizhevskaya E.P."/>
            <person name="Pukhaev A.R."/>
            <person name="Popov K.P."/>
            <person name="Willems A."/>
            <person name="Tikhonovich I.A."/>
        </authorList>
    </citation>
    <scope>NUCLEOTIDE SEQUENCE [LARGE SCALE GENOMIC DNA]</scope>
    <source>
        <strain evidence="2 3">Vaf18</strain>
    </source>
</reference>
<name>A0A1D7U4D8_9HYPH</name>
<gene>
    <name evidence="2" type="ORF">BHK69_18975</name>
</gene>